<feature type="transmembrane region" description="Helical" evidence="1">
    <location>
        <begin position="122"/>
        <end position="142"/>
    </location>
</feature>
<feature type="transmembrane region" description="Helical" evidence="1">
    <location>
        <begin position="12"/>
        <end position="32"/>
    </location>
</feature>
<keyword evidence="3" id="KW-1185">Reference proteome</keyword>
<geneLocation type="plasmid" evidence="2 3">
    <name>pI</name>
</geneLocation>
<organism evidence="2 3">
    <name type="scientific">Paraburkholderia dioscoreae</name>
    <dbReference type="NCBI Taxonomy" id="2604047"/>
    <lineage>
        <taxon>Bacteria</taxon>
        <taxon>Pseudomonadati</taxon>
        <taxon>Pseudomonadota</taxon>
        <taxon>Betaproteobacteria</taxon>
        <taxon>Burkholderiales</taxon>
        <taxon>Burkholderiaceae</taxon>
        <taxon>Paraburkholderia</taxon>
    </lineage>
</organism>
<proteinExistence type="predicted"/>
<dbReference type="KEGG" id="pdio:PDMSB3_0082.2"/>
<name>A0A5Q4ZKS7_9BURK</name>
<gene>
    <name evidence="2" type="ORF">PDMSB3_0082</name>
</gene>
<keyword evidence="2" id="KW-0614">Plasmid</keyword>
<dbReference type="RefSeq" id="WP_232064446.1">
    <property type="nucleotide sequence ID" value="NZ_LR699555.1"/>
</dbReference>
<keyword evidence="1" id="KW-0812">Transmembrane</keyword>
<evidence type="ECO:0000256" key="1">
    <source>
        <dbReference type="SAM" id="Phobius"/>
    </source>
</evidence>
<keyword evidence="1" id="KW-1133">Transmembrane helix</keyword>
<keyword evidence="1" id="KW-0472">Membrane</keyword>
<evidence type="ECO:0000313" key="2">
    <source>
        <dbReference type="EMBL" id="VVD30918.1"/>
    </source>
</evidence>
<protein>
    <recommendedName>
        <fullName evidence="4">Peptidase M50B-like</fullName>
    </recommendedName>
</protein>
<feature type="transmembrane region" description="Helical" evidence="1">
    <location>
        <begin position="154"/>
        <end position="175"/>
    </location>
</feature>
<dbReference type="Proteomes" id="UP000325811">
    <property type="component" value="Plasmid pI"/>
</dbReference>
<evidence type="ECO:0008006" key="4">
    <source>
        <dbReference type="Google" id="ProtNLM"/>
    </source>
</evidence>
<accession>A0A5Q4ZKS7</accession>
<dbReference type="AlphaFoldDB" id="A0A5Q4ZKS7"/>
<evidence type="ECO:0000313" key="3">
    <source>
        <dbReference type="Proteomes" id="UP000325811"/>
    </source>
</evidence>
<dbReference type="EMBL" id="LR699555">
    <property type="protein sequence ID" value="VVD30918.1"/>
    <property type="molecule type" value="Genomic_DNA"/>
</dbReference>
<sequence>MNLPSTVFQVPIRAIGAYLAPPALGAIVLWRIARGNAIFALLSLPATLTHEFSHFVCGHLVGARPVSLSVWPRRAPDGSYMFGEVVFENIRWWNAAPASLAPLLGYGIAAGTALLRLRNGFAFSPWDVVLWAGLAQLLFGAWPSTVDWRLSLRSWPLFGAAAVAVWLHWSGALAAI</sequence>
<reference evidence="2 3" key="1">
    <citation type="submission" date="2019-08" db="EMBL/GenBank/DDBJ databases">
        <authorList>
            <person name="Herpell B J."/>
        </authorList>
    </citation>
    <scope>NUCLEOTIDE SEQUENCE [LARGE SCALE GENOMIC DNA]</scope>
    <source>
        <strain evidence="3">Msb3</strain>
        <plasmid evidence="2 3">pI</plasmid>
    </source>
</reference>